<dbReference type="EMBL" id="CP148067">
    <property type="protein sequence ID" value="WXL28824.1"/>
    <property type="molecule type" value="Genomic_DNA"/>
</dbReference>
<evidence type="ECO:0000313" key="1">
    <source>
        <dbReference type="EMBL" id="WXL28824.1"/>
    </source>
</evidence>
<reference evidence="1" key="1">
    <citation type="submission" date="2024-03" db="EMBL/GenBank/DDBJ databases">
        <title>Complete genome sequence of Mycoplasma felifaucium Z921 isolated from the trachea of a cheetah.</title>
        <authorList>
            <person name="Spergser J."/>
        </authorList>
    </citation>
    <scope>NUCLEOTIDE SEQUENCE [LARGE SCALE GENOMIC DNA]</scope>
    <source>
        <strain evidence="1">Z921</strain>
    </source>
</reference>
<dbReference type="RefSeq" id="WP_338822373.1">
    <property type="nucleotide sequence ID" value="NZ_CP148067.1"/>
</dbReference>
<dbReference type="Proteomes" id="UP001477443">
    <property type="component" value="Chromosome"/>
</dbReference>
<protein>
    <recommendedName>
        <fullName evidence="3">Restriction endonuclease</fullName>
    </recommendedName>
</protein>
<organism evidence="1 2">
    <name type="scientific">Mycoplasmopsis felifaucium</name>
    <dbReference type="NCBI Taxonomy" id="35768"/>
    <lineage>
        <taxon>Bacteria</taxon>
        <taxon>Bacillati</taxon>
        <taxon>Mycoplasmatota</taxon>
        <taxon>Mycoplasmoidales</taxon>
        <taxon>Metamycoplasmataceae</taxon>
        <taxon>Mycoplasmopsis</taxon>
    </lineage>
</organism>
<sequence length="217" mass="25079">MNSLLTKGNYKPINKNFLVEGHEVLEEVAKVQEKYNKSDTDTFINELRDSMAGHYLGYELVNTNKHGFDCKLSVNRDIFLEVKSASFSASTWSATFNDTTIEKAQCFENDKVYLCLAIWKNASNLLFVIYGKNPKIGQYLQEKVEKFLKGEGGVRSTQTISLSQLIFEYDFDIICINKSKEEVKSILQLKSKHFFNIPESNFLNLSEYNEKYSKLWK</sequence>
<proteinExistence type="predicted"/>
<accession>A0ABZ2RUN2</accession>
<evidence type="ECO:0000313" key="2">
    <source>
        <dbReference type="Proteomes" id="UP001477443"/>
    </source>
</evidence>
<gene>
    <name evidence="1" type="ORF">WG617_02185</name>
</gene>
<keyword evidence="2" id="KW-1185">Reference proteome</keyword>
<name>A0ABZ2RUN2_9BACT</name>
<evidence type="ECO:0008006" key="3">
    <source>
        <dbReference type="Google" id="ProtNLM"/>
    </source>
</evidence>